<comment type="catalytic activity">
    <reaction evidence="9 10">
        <text>O-phospho-L-serine + 2-oxoglutarate = 3-phosphooxypyruvate + L-glutamate</text>
        <dbReference type="Rhea" id="RHEA:14329"/>
        <dbReference type="ChEBI" id="CHEBI:16810"/>
        <dbReference type="ChEBI" id="CHEBI:18110"/>
        <dbReference type="ChEBI" id="CHEBI:29985"/>
        <dbReference type="ChEBI" id="CHEBI:57524"/>
        <dbReference type="EC" id="2.6.1.52"/>
    </reaction>
</comment>
<evidence type="ECO:0000256" key="1">
    <source>
        <dbReference type="ARBA" id="ARBA00005099"/>
    </source>
</evidence>
<dbReference type="GO" id="GO:0004648">
    <property type="term" value="F:O-phospho-L-serine:2-oxoglutarate aminotransferase activity"/>
    <property type="evidence" value="ECO:0007669"/>
    <property type="project" value="UniProtKB-UniRule"/>
</dbReference>
<keyword evidence="10" id="KW-0664">Pyridoxine biosynthesis</keyword>
<dbReference type="EC" id="2.6.1.52" evidence="10"/>
<dbReference type="UniPathway" id="UPA00135">
    <property type="reaction ID" value="UER00197"/>
</dbReference>
<feature type="domain" description="Aminotransferase class V" evidence="11">
    <location>
        <begin position="4"/>
        <end position="345"/>
    </location>
</feature>
<dbReference type="UniPathway" id="UPA00244">
    <property type="reaction ID" value="UER00311"/>
</dbReference>
<dbReference type="Pfam" id="PF00266">
    <property type="entry name" value="Aminotran_5"/>
    <property type="match status" value="1"/>
</dbReference>
<evidence type="ECO:0000259" key="11">
    <source>
        <dbReference type="Pfam" id="PF00266"/>
    </source>
</evidence>
<reference evidence="12 13" key="1">
    <citation type="submission" date="2018-05" db="EMBL/GenBank/DDBJ databases">
        <title>A metagenomic window into the 2 km-deep terrestrial subsurface aquifer revealed taxonomically and functionally diverse microbial community comprising novel uncultured bacterial lineages.</title>
        <authorList>
            <person name="Kadnikov V.V."/>
            <person name="Mardanov A.V."/>
            <person name="Beletsky A.V."/>
            <person name="Banks D."/>
            <person name="Pimenov N.V."/>
            <person name="Frank Y.A."/>
            <person name="Karnachuk O.V."/>
            <person name="Ravin N.V."/>
        </authorList>
    </citation>
    <scope>NUCLEOTIDE SEQUENCE [LARGE SCALE GENOMIC DNA]</scope>
    <source>
        <strain evidence="12">BY5</strain>
    </source>
</reference>
<dbReference type="Gene3D" id="3.40.640.10">
    <property type="entry name" value="Type I PLP-dependent aspartate aminotransferase-like (Major domain)"/>
    <property type="match status" value="1"/>
</dbReference>
<organism evidence="12 13">
    <name type="scientific">Candidatus Ozemobacter sibiricus</name>
    <dbReference type="NCBI Taxonomy" id="2268124"/>
    <lineage>
        <taxon>Bacteria</taxon>
        <taxon>Candidatus Ozemobacteria</taxon>
        <taxon>Candidatus Ozemobacterales</taxon>
        <taxon>Candidatus Ozemobacteraceae</taxon>
        <taxon>Candidatus Ozemobacter</taxon>
    </lineage>
</organism>
<keyword evidence="4 10" id="KW-0028">Amino-acid biosynthesis</keyword>
<dbReference type="Gene3D" id="3.90.1150.10">
    <property type="entry name" value="Aspartate Aminotransferase, domain 1"/>
    <property type="match status" value="1"/>
</dbReference>
<dbReference type="InterPro" id="IPR015422">
    <property type="entry name" value="PyrdxlP-dep_Trfase_small"/>
</dbReference>
<evidence type="ECO:0000313" key="13">
    <source>
        <dbReference type="Proteomes" id="UP000252355"/>
    </source>
</evidence>
<dbReference type="InterPro" id="IPR000192">
    <property type="entry name" value="Aminotrans_V_dom"/>
</dbReference>
<evidence type="ECO:0000256" key="9">
    <source>
        <dbReference type="ARBA" id="ARBA00049007"/>
    </source>
</evidence>
<dbReference type="GO" id="GO:0008615">
    <property type="term" value="P:pyridoxine biosynthetic process"/>
    <property type="evidence" value="ECO:0007669"/>
    <property type="project" value="UniProtKB-UniRule"/>
</dbReference>
<evidence type="ECO:0000256" key="10">
    <source>
        <dbReference type="HAMAP-Rule" id="MF_00160"/>
    </source>
</evidence>
<evidence type="ECO:0000256" key="3">
    <source>
        <dbReference type="ARBA" id="ARBA00022576"/>
    </source>
</evidence>
<keyword evidence="5 10" id="KW-0808">Transferase</keyword>
<evidence type="ECO:0000256" key="8">
    <source>
        <dbReference type="ARBA" id="ARBA00047630"/>
    </source>
</evidence>
<comment type="catalytic activity">
    <reaction evidence="8 10">
        <text>4-(phosphooxy)-L-threonine + 2-oxoglutarate = (R)-3-hydroxy-2-oxo-4-phosphooxybutanoate + L-glutamate</text>
        <dbReference type="Rhea" id="RHEA:16573"/>
        <dbReference type="ChEBI" id="CHEBI:16810"/>
        <dbReference type="ChEBI" id="CHEBI:29985"/>
        <dbReference type="ChEBI" id="CHEBI:58452"/>
        <dbReference type="ChEBI" id="CHEBI:58538"/>
        <dbReference type="EC" id="2.6.1.52"/>
    </reaction>
</comment>
<dbReference type="EMBL" id="QOQW01000024">
    <property type="protein sequence ID" value="RCK78319.1"/>
    <property type="molecule type" value="Genomic_DNA"/>
</dbReference>
<keyword evidence="7 10" id="KW-0718">Serine biosynthesis</keyword>
<comment type="pathway">
    <text evidence="10">Cofactor biosynthesis; pyridoxine 5'-phosphate biosynthesis; pyridoxine 5'-phosphate from D-erythrose 4-phosphate: step 3/5.</text>
</comment>
<protein>
    <recommendedName>
        <fullName evidence="10">Phosphoserine aminotransferase</fullName>
        <ecNumber evidence="10">2.6.1.52</ecNumber>
    </recommendedName>
    <alternativeName>
        <fullName evidence="10">Phosphohydroxythreonine aminotransferase</fullName>
        <shortName evidence="10">PSAT</shortName>
    </alternativeName>
</protein>
<sequence>MGRIFNFSAGPSILPLSVLEKIRDEIVDYQGKGMSIIEMSHRGKVVDEMHNQCLALIKELLGVPDTHKILILGGGATLQFGMIPMNFLWGGKTADYTNTGAWAKKAIEDAKKVGKVNIVWDGKDSNYLSLPDPKSLKASPGAAYFHMTSNETIGGVQWQDWPDVGDVPLVCDMSSDFMSRRVPVEKFALIYAGAQKNAGPAGACIVILREDMLKKCPESIINYLDYRLHVKENSMYNTPPVFAVWAIKLTMEWLKSIGGLPAAEKLAAERSQIIYDAIERSKGFYNCPVPPSCRSKMNVVFRLKTEELEAKFLEEAKKRKLDGLKGHRSVGGCRASIYNAMPVDGARALAQLMDEFAKTNG</sequence>
<dbReference type="SUPFAM" id="SSF53383">
    <property type="entry name" value="PLP-dependent transferases"/>
    <property type="match status" value="1"/>
</dbReference>
<feature type="binding site" evidence="10">
    <location>
        <position position="195"/>
    </location>
    <ligand>
        <name>pyridoxal 5'-phosphate</name>
        <dbReference type="ChEBI" id="CHEBI:597326"/>
    </ligand>
</feature>
<evidence type="ECO:0000256" key="4">
    <source>
        <dbReference type="ARBA" id="ARBA00022605"/>
    </source>
</evidence>
<feature type="modified residue" description="N6-(pyridoxal phosphate)lysine" evidence="10">
    <location>
        <position position="196"/>
    </location>
</feature>
<comment type="pathway">
    <text evidence="1 10">Amino-acid biosynthesis; L-serine biosynthesis; L-serine from 3-phospho-D-glycerate: step 2/3.</text>
</comment>
<feature type="binding site" evidence="10">
    <location>
        <position position="42"/>
    </location>
    <ligand>
        <name>L-glutamate</name>
        <dbReference type="ChEBI" id="CHEBI:29985"/>
    </ligand>
</feature>
<comment type="subunit">
    <text evidence="10">Homodimer.</text>
</comment>
<keyword evidence="6 10" id="KW-0663">Pyridoxal phosphate</keyword>
<comment type="cofactor">
    <cofactor evidence="10">
        <name>pyridoxal 5'-phosphate</name>
        <dbReference type="ChEBI" id="CHEBI:597326"/>
    </cofactor>
    <text evidence="10">Binds 1 pyridoxal phosphate per subunit.</text>
</comment>
<dbReference type="PANTHER" id="PTHR43247">
    <property type="entry name" value="PHOSPHOSERINE AMINOTRANSFERASE"/>
    <property type="match status" value="1"/>
</dbReference>
<name>A0A367ZKM6_9BACT</name>
<dbReference type="InterPro" id="IPR015421">
    <property type="entry name" value="PyrdxlP-dep_Trfase_major"/>
</dbReference>
<keyword evidence="10" id="KW-0963">Cytoplasm</keyword>
<dbReference type="FunFam" id="3.40.640.10:FF:000010">
    <property type="entry name" value="Phosphoserine aminotransferase"/>
    <property type="match status" value="1"/>
</dbReference>
<dbReference type="InterPro" id="IPR022278">
    <property type="entry name" value="Pser_aminoTfrase"/>
</dbReference>
<feature type="binding site" evidence="10">
    <location>
        <position position="172"/>
    </location>
    <ligand>
        <name>pyridoxal 5'-phosphate</name>
        <dbReference type="ChEBI" id="CHEBI:597326"/>
    </ligand>
</feature>
<proteinExistence type="inferred from homology"/>
<comment type="subcellular location">
    <subcellularLocation>
        <location evidence="10">Cytoplasm</location>
    </subcellularLocation>
</comment>
<dbReference type="PANTHER" id="PTHR43247:SF1">
    <property type="entry name" value="PHOSPHOSERINE AMINOTRANSFERASE"/>
    <property type="match status" value="1"/>
</dbReference>
<feature type="binding site" evidence="10">
    <location>
        <begin position="237"/>
        <end position="238"/>
    </location>
    <ligand>
        <name>pyridoxal 5'-phosphate</name>
        <dbReference type="ChEBI" id="CHEBI:597326"/>
    </ligand>
</feature>
<dbReference type="AlphaFoldDB" id="A0A367ZKM6"/>
<comment type="caution">
    <text evidence="10">Lacks conserved residue(s) required for the propagation of feature annotation.</text>
</comment>
<dbReference type="PIRSF" id="PIRSF000525">
    <property type="entry name" value="SerC"/>
    <property type="match status" value="1"/>
</dbReference>
<dbReference type="NCBIfam" id="TIGR01364">
    <property type="entry name" value="serC_1"/>
    <property type="match status" value="1"/>
</dbReference>
<feature type="binding site" evidence="10">
    <location>
        <position position="152"/>
    </location>
    <ligand>
        <name>pyridoxal 5'-phosphate</name>
        <dbReference type="ChEBI" id="CHEBI:597326"/>
    </ligand>
</feature>
<dbReference type="NCBIfam" id="NF003764">
    <property type="entry name" value="PRK05355.1"/>
    <property type="match status" value="1"/>
</dbReference>
<gene>
    <name evidence="10" type="primary">serC</name>
    <name evidence="12" type="ORF">OZSIB_1561</name>
</gene>
<evidence type="ECO:0000256" key="5">
    <source>
        <dbReference type="ARBA" id="ARBA00022679"/>
    </source>
</evidence>
<evidence type="ECO:0000256" key="6">
    <source>
        <dbReference type="ARBA" id="ARBA00022898"/>
    </source>
</evidence>
<dbReference type="GO" id="GO:0005737">
    <property type="term" value="C:cytoplasm"/>
    <property type="evidence" value="ECO:0007669"/>
    <property type="project" value="UniProtKB-SubCell"/>
</dbReference>
<keyword evidence="3 10" id="KW-0032">Aminotransferase</keyword>
<comment type="caution">
    <text evidence="12">The sequence shown here is derived from an EMBL/GenBank/DDBJ whole genome shotgun (WGS) entry which is preliminary data.</text>
</comment>
<comment type="similarity">
    <text evidence="2 10">Belongs to the class-V pyridoxal-phosphate-dependent aminotransferase family. SerC subfamily.</text>
</comment>
<evidence type="ECO:0000313" key="12">
    <source>
        <dbReference type="EMBL" id="RCK78319.1"/>
    </source>
</evidence>
<accession>A0A367ZKM6</accession>
<dbReference type="GO" id="GO:0030170">
    <property type="term" value="F:pyridoxal phosphate binding"/>
    <property type="evidence" value="ECO:0007669"/>
    <property type="project" value="UniProtKB-UniRule"/>
</dbReference>
<dbReference type="FunFam" id="3.90.1150.10:FF:000006">
    <property type="entry name" value="Phosphoserine aminotransferase"/>
    <property type="match status" value="1"/>
</dbReference>
<dbReference type="InterPro" id="IPR015424">
    <property type="entry name" value="PyrdxlP-dep_Trfase"/>
</dbReference>
<dbReference type="GO" id="GO:0006564">
    <property type="term" value="P:L-serine biosynthetic process"/>
    <property type="evidence" value="ECO:0007669"/>
    <property type="project" value="UniProtKB-UniRule"/>
</dbReference>
<dbReference type="HAMAP" id="MF_00160">
    <property type="entry name" value="SerC_aminotrans_5"/>
    <property type="match status" value="1"/>
</dbReference>
<feature type="binding site" evidence="10">
    <location>
        <position position="102"/>
    </location>
    <ligand>
        <name>pyridoxal 5'-phosphate</name>
        <dbReference type="ChEBI" id="CHEBI:597326"/>
    </ligand>
</feature>
<evidence type="ECO:0000256" key="7">
    <source>
        <dbReference type="ARBA" id="ARBA00023299"/>
    </source>
</evidence>
<dbReference type="Proteomes" id="UP000252355">
    <property type="component" value="Unassembled WGS sequence"/>
</dbReference>
<comment type="function">
    <text evidence="10">Catalyzes the reversible conversion of 3-phosphohydroxypyruvate to phosphoserine and of 3-hydroxy-2-oxo-4-phosphonooxybutanoate to phosphohydroxythreonine.</text>
</comment>
<evidence type="ECO:0000256" key="2">
    <source>
        <dbReference type="ARBA" id="ARBA00006904"/>
    </source>
</evidence>
<feature type="binding site" evidence="10">
    <location>
        <begin position="76"/>
        <end position="77"/>
    </location>
    <ligand>
        <name>pyridoxal 5'-phosphate</name>
        <dbReference type="ChEBI" id="CHEBI:597326"/>
    </ligand>
</feature>